<protein>
    <submittedName>
        <fullName evidence="1">Uncharacterized protein</fullName>
    </submittedName>
</protein>
<name>A0A6A4RAJ0_9RHOB</name>
<gene>
    <name evidence="1" type="ORF">GP644_23420</name>
</gene>
<reference evidence="1 2" key="1">
    <citation type="submission" date="2019-12" db="EMBL/GenBank/DDBJ databases">
        <authorList>
            <person name="Zhang Y.-J."/>
        </authorList>
    </citation>
    <scope>NUCLEOTIDE SEQUENCE [LARGE SCALE GENOMIC DNA]</scope>
    <source>
        <strain evidence="1 2">H18S-6</strain>
    </source>
</reference>
<dbReference type="EMBL" id="WSFO01000033">
    <property type="protein sequence ID" value="KAE9624474.1"/>
    <property type="molecule type" value="Genomic_DNA"/>
</dbReference>
<dbReference type="Proteomes" id="UP000441586">
    <property type="component" value="Unassembled WGS sequence"/>
</dbReference>
<dbReference type="AlphaFoldDB" id="A0A6A4RAJ0"/>
<evidence type="ECO:0000313" key="2">
    <source>
        <dbReference type="Proteomes" id="UP000441586"/>
    </source>
</evidence>
<comment type="caution">
    <text evidence="1">The sequence shown here is derived from an EMBL/GenBank/DDBJ whole genome shotgun (WGS) entry which is preliminary data.</text>
</comment>
<organism evidence="1 2">
    <name type="scientific">Parasedimentitalea maritima</name>
    <dbReference type="NCBI Taxonomy" id="2578117"/>
    <lineage>
        <taxon>Bacteria</taxon>
        <taxon>Pseudomonadati</taxon>
        <taxon>Pseudomonadota</taxon>
        <taxon>Alphaproteobacteria</taxon>
        <taxon>Rhodobacterales</taxon>
        <taxon>Paracoccaceae</taxon>
        <taxon>Parasedimentitalea</taxon>
    </lineage>
</organism>
<proteinExistence type="predicted"/>
<dbReference type="RefSeq" id="WP_158981860.1">
    <property type="nucleotide sequence ID" value="NZ_WSFO01000033.1"/>
</dbReference>
<sequence>MSNAKTQPLTDLERFDLLQAMFPGELSDDDAGWDAMEDLVYDKFNIDAEDFDRLVGHLVMCAPVMGSPLTGAQHHVLGSVSLSDGQQQIMAAVKREAAIQQETKPAEECDHDWEDMGDGTMACTYPDCSATRPKRHEDDEEA</sequence>
<evidence type="ECO:0000313" key="1">
    <source>
        <dbReference type="EMBL" id="KAE9624474.1"/>
    </source>
</evidence>
<accession>A0A6A4RAJ0</accession>